<evidence type="ECO:0000313" key="12">
    <source>
        <dbReference type="EMBL" id="KKQ35510.1"/>
    </source>
</evidence>
<dbReference type="PANTHER" id="PTHR48084:SF4">
    <property type="entry name" value="2-OXOGLUTARATE OXIDOREDUCTASE SUBUNIT KORB"/>
    <property type="match status" value="1"/>
</dbReference>
<evidence type="ECO:0000256" key="1">
    <source>
        <dbReference type="ARBA" id="ARBA00001946"/>
    </source>
</evidence>
<sequence>MQPQPTEPKPNMNQNVTDATTVTVRDYMSPIRPTWCPGCGDFAIWAAIKNALVALGKAPTEVALCFDIGCNGNMADKINAYVFKGLHGRVMPVAAGISLANKNIPVIAVAGDGGTFDEGIHHLVHSIRSNYNITLILHNNCDFGLTTGQATPTTPKGQKMNTSPNGVVEDRLNPTQFALNLNASFVAKGFTGDLSHLNIMVKKAIEHKGFSYLEVLQHCPTYNEFLNQAWYKDRVYKVEEDKSYDPTNLEMAYKLSSFSQERIPTGVLYERKESDAPIFLDRIEHLKANPATLAEQVKQQDVSALLEQFK</sequence>
<dbReference type="GO" id="GO:0030976">
    <property type="term" value="F:thiamine pyrophosphate binding"/>
    <property type="evidence" value="ECO:0007669"/>
    <property type="project" value="InterPro"/>
</dbReference>
<dbReference type="PANTHER" id="PTHR48084">
    <property type="entry name" value="2-OXOGLUTARATE OXIDOREDUCTASE SUBUNIT KORB-RELATED"/>
    <property type="match status" value="1"/>
</dbReference>
<evidence type="ECO:0000256" key="6">
    <source>
        <dbReference type="ARBA" id="ARBA00023002"/>
    </source>
</evidence>
<evidence type="ECO:0000256" key="8">
    <source>
        <dbReference type="ARBA" id="ARBA00023014"/>
    </source>
</evidence>
<dbReference type="SUPFAM" id="SSF52518">
    <property type="entry name" value="Thiamin diphosphate-binding fold (THDP-binding)"/>
    <property type="match status" value="1"/>
</dbReference>
<dbReference type="InterPro" id="IPR029061">
    <property type="entry name" value="THDP-binding"/>
</dbReference>
<comment type="cofactor">
    <cofactor evidence="1">
        <name>Mg(2+)</name>
        <dbReference type="ChEBI" id="CHEBI:18420"/>
    </cofactor>
</comment>
<evidence type="ECO:0000256" key="9">
    <source>
        <dbReference type="ARBA" id="ARBA00023052"/>
    </source>
</evidence>
<dbReference type="GO" id="GO:0016625">
    <property type="term" value="F:oxidoreductase activity, acting on the aldehyde or oxo group of donors, iron-sulfur protein as acceptor"/>
    <property type="evidence" value="ECO:0007669"/>
    <property type="project" value="UniProtKB-ARBA"/>
</dbReference>
<evidence type="ECO:0000256" key="2">
    <source>
        <dbReference type="ARBA" id="ARBA00001964"/>
    </source>
</evidence>
<reference evidence="12" key="1">
    <citation type="journal article" date="2015" name="Nature">
        <title>rRNA introns, odd ribosomes, and small enigmatic genomes across a large radiation of phyla.</title>
        <authorList>
            <person name="Brown C.T."/>
            <person name="Hug L.A."/>
            <person name="Thomas B.C."/>
            <person name="Sharon I."/>
            <person name="Castelle C.J."/>
            <person name="Singh A."/>
            <person name="Wilkins M.J."/>
            <person name="Williams K.H."/>
            <person name="Banfield J.F."/>
        </authorList>
    </citation>
    <scope>NUCLEOTIDE SEQUENCE [LARGE SCALE GENOMIC DNA]</scope>
</reference>
<protein>
    <submittedName>
        <fullName evidence="12">Pyruvate ferredoxin/flavodoxin oxidoreductase, beta subunit</fullName>
    </submittedName>
</protein>
<evidence type="ECO:0000259" key="10">
    <source>
        <dbReference type="Pfam" id="PF02775"/>
    </source>
</evidence>
<dbReference type="Gene3D" id="3.40.50.970">
    <property type="match status" value="1"/>
</dbReference>
<dbReference type="NCBIfam" id="TIGR02177">
    <property type="entry name" value="PorB_KorB"/>
    <property type="match status" value="1"/>
</dbReference>
<keyword evidence="7" id="KW-0408">Iron</keyword>
<keyword evidence="9" id="KW-0786">Thiamine pyrophosphate</keyword>
<keyword evidence="6" id="KW-0560">Oxidoreductase</keyword>
<evidence type="ECO:0000256" key="3">
    <source>
        <dbReference type="ARBA" id="ARBA00001966"/>
    </source>
</evidence>
<organism evidence="12 13">
    <name type="scientific">candidate division WS6 bacterium GW2011_GWA2_37_6</name>
    <dbReference type="NCBI Taxonomy" id="1619087"/>
    <lineage>
        <taxon>Bacteria</taxon>
        <taxon>Candidatus Dojkabacteria</taxon>
    </lineage>
</organism>
<keyword evidence="5" id="KW-0460">Magnesium</keyword>
<comment type="caution">
    <text evidence="12">The sequence shown here is derived from an EMBL/GenBank/DDBJ whole genome shotgun (WGS) entry which is preliminary data.</text>
</comment>
<gene>
    <name evidence="12" type="ORF">US52_C0023G0010</name>
</gene>
<dbReference type="EMBL" id="LBTH01000023">
    <property type="protein sequence ID" value="KKQ35510.1"/>
    <property type="molecule type" value="Genomic_DNA"/>
</dbReference>
<dbReference type="CDD" id="cd03375">
    <property type="entry name" value="TPP_OGFOR"/>
    <property type="match status" value="1"/>
</dbReference>
<evidence type="ECO:0000256" key="5">
    <source>
        <dbReference type="ARBA" id="ARBA00022842"/>
    </source>
</evidence>
<dbReference type="GO" id="GO:0051536">
    <property type="term" value="F:iron-sulfur cluster binding"/>
    <property type="evidence" value="ECO:0007669"/>
    <property type="project" value="UniProtKB-KW"/>
</dbReference>
<evidence type="ECO:0000259" key="11">
    <source>
        <dbReference type="Pfam" id="PF12367"/>
    </source>
</evidence>
<feature type="domain" description="Pyruvate ferredoxin oxidoreductase beta subunit C-terminal" evidence="11">
    <location>
        <begin position="219"/>
        <end position="287"/>
    </location>
</feature>
<dbReference type="GO" id="GO:0046872">
    <property type="term" value="F:metal ion binding"/>
    <property type="evidence" value="ECO:0007669"/>
    <property type="project" value="UniProtKB-KW"/>
</dbReference>
<dbReference type="Pfam" id="PF02775">
    <property type="entry name" value="TPP_enzyme_C"/>
    <property type="match status" value="1"/>
</dbReference>
<proteinExistence type="predicted"/>
<dbReference type="InterPro" id="IPR051457">
    <property type="entry name" value="2-oxoacid:Fd_oxidoreductase"/>
</dbReference>
<evidence type="ECO:0000313" key="13">
    <source>
        <dbReference type="Proteomes" id="UP000034852"/>
    </source>
</evidence>
<name>A0A0G0HAD9_9BACT</name>
<dbReference type="PATRIC" id="fig|1619087.5.peg.332"/>
<feature type="domain" description="Thiamine pyrophosphate enzyme TPP-binding" evidence="10">
    <location>
        <begin position="81"/>
        <end position="215"/>
    </location>
</feature>
<comment type="cofactor">
    <cofactor evidence="2">
        <name>thiamine diphosphate</name>
        <dbReference type="ChEBI" id="CHEBI:58937"/>
    </cofactor>
</comment>
<dbReference type="InterPro" id="IPR011766">
    <property type="entry name" value="TPP_enzyme_TPP-bd"/>
</dbReference>
<evidence type="ECO:0000256" key="7">
    <source>
        <dbReference type="ARBA" id="ARBA00023004"/>
    </source>
</evidence>
<keyword evidence="12" id="KW-0670">Pyruvate</keyword>
<accession>A0A0G0HAD9</accession>
<dbReference type="Pfam" id="PF12367">
    <property type="entry name" value="PFO_beta_C"/>
    <property type="match status" value="1"/>
</dbReference>
<comment type="cofactor">
    <cofactor evidence="3">
        <name>[4Fe-4S] cluster</name>
        <dbReference type="ChEBI" id="CHEBI:49883"/>
    </cofactor>
</comment>
<keyword evidence="4" id="KW-0479">Metal-binding</keyword>
<dbReference type="GO" id="GO:0045333">
    <property type="term" value="P:cellular respiration"/>
    <property type="evidence" value="ECO:0007669"/>
    <property type="project" value="UniProtKB-ARBA"/>
</dbReference>
<dbReference type="Proteomes" id="UP000034852">
    <property type="component" value="Unassembled WGS sequence"/>
</dbReference>
<dbReference type="AlphaFoldDB" id="A0A0G0HAD9"/>
<dbReference type="InterPro" id="IPR032686">
    <property type="entry name" value="PFO_beta_C"/>
</dbReference>
<keyword evidence="8" id="KW-0411">Iron-sulfur</keyword>
<evidence type="ECO:0000256" key="4">
    <source>
        <dbReference type="ARBA" id="ARBA00022723"/>
    </source>
</evidence>
<dbReference type="InterPro" id="IPR011896">
    <property type="entry name" value="OFOB"/>
</dbReference>